<evidence type="ECO:0000259" key="1">
    <source>
        <dbReference type="Pfam" id="PF02663"/>
    </source>
</evidence>
<dbReference type="InterPro" id="IPR003814">
    <property type="entry name" value="FmdEsu_dom"/>
</dbReference>
<dbReference type="EMBL" id="LSFI01000001">
    <property type="protein sequence ID" value="OAG28764.1"/>
    <property type="molecule type" value="Genomic_DNA"/>
</dbReference>
<dbReference type="STRING" id="1795632.TH606_00440"/>
<dbReference type="Proteomes" id="UP000076964">
    <property type="component" value="Unassembled WGS sequence"/>
</dbReference>
<comment type="caution">
    <text evidence="2">The sequence shown here is derived from an EMBL/GenBank/DDBJ whole genome shotgun (WGS) entry which is preliminary data.</text>
</comment>
<dbReference type="Gene3D" id="3.30.1330.130">
    <property type="match status" value="1"/>
</dbReference>
<reference evidence="2 3" key="1">
    <citation type="submission" date="2016-02" db="EMBL/GenBank/DDBJ databases">
        <title>Draft genome sequence of Thermodesulfatator sp. S606.</title>
        <authorList>
            <person name="Lai Q."/>
            <person name="Cao J."/>
            <person name="Dupont S."/>
            <person name="Shao Z."/>
            <person name="Jebbar M."/>
            <person name="Alain K."/>
        </authorList>
    </citation>
    <scope>NUCLEOTIDE SEQUENCE [LARGE SCALE GENOMIC DNA]</scope>
    <source>
        <strain evidence="2 3">S606</strain>
    </source>
</reference>
<proteinExistence type="predicted"/>
<evidence type="ECO:0000313" key="2">
    <source>
        <dbReference type="EMBL" id="OAG28764.1"/>
    </source>
</evidence>
<accession>A0A177E9Z0</accession>
<dbReference type="RefSeq" id="WP_068540462.1">
    <property type="nucleotide sequence ID" value="NZ_LSFI01000001.1"/>
</dbReference>
<dbReference type="Pfam" id="PF02663">
    <property type="entry name" value="FmdE"/>
    <property type="match status" value="1"/>
</dbReference>
<sequence>MLLVDLELKVIAEKHGHLCPYLALGWRVGSFFKKFLLEKEFTGFENFFVHSYTHTCALNALELMNFKVTCENIGEHVYLLQAITGKALSMVAVNSEIIVPPYKMEELAFKVYSDTALYYEKAHYNYLFDRWIVDILSASDEELFVFPHKKV</sequence>
<protein>
    <recommendedName>
        <fullName evidence="1">Formylmethanofuran dehydrogenase subunit E domain-containing protein</fullName>
    </recommendedName>
</protein>
<evidence type="ECO:0000313" key="3">
    <source>
        <dbReference type="Proteomes" id="UP000076964"/>
    </source>
</evidence>
<gene>
    <name evidence="2" type="ORF">TH606_00440</name>
</gene>
<keyword evidence="3" id="KW-1185">Reference proteome</keyword>
<dbReference type="SUPFAM" id="SSF143555">
    <property type="entry name" value="FwdE-like"/>
    <property type="match status" value="1"/>
</dbReference>
<organism evidence="2 3">
    <name type="scientific">Thermodesulfatator autotrophicus</name>
    <dbReference type="NCBI Taxonomy" id="1795632"/>
    <lineage>
        <taxon>Bacteria</taxon>
        <taxon>Pseudomonadati</taxon>
        <taxon>Thermodesulfobacteriota</taxon>
        <taxon>Thermodesulfobacteria</taxon>
        <taxon>Thermodesulfobacteriales</taxon>
        <taxon>Thermodesulfatatoraceae</taxon>
        <taxon>Thermodesulfatator</taxon>
    </lineage>
</organism>
<dbReference type="OrthoDB" id="9767940at2"/>
<name>A0A177E9Z0_9BACT</name>
<feature type="domain" description="Formylmethanofuran dehydrogenase subunit E" evidence="1">
    <location>
        <begin position="15"/>
        <end position="144"/>
    </location>
</feature>
<dbReference type="AlphaFoldDB" id="A0A177E9Z0"/>